<dbReference type="Pfam" id="PF07422">
    <property type="entry name" value="s48_45"/>
    <property type="match status" value="1"/>
</dbReference>
<proteinExistence type="predicted"/>
<keyword evidence="6" id="KW-1015">Disulfide bond</keyword>
<evidence type="ECO:0000256" key="1">
    <source>
        <dbReference type="ARBA" id="ARBA00004236"/>
    </source>
</evidence>
<keyword evidence="5" id="KW-0472">Membrane</keyword>
<evidence type="ECO:0000313" key="10">
    <source>
        <dbReference type="Proteomes" id="UP000236319"/>
    </source>
</evidence>
<evidence type="ECO:0000256" key="5">
    <source>
        <dbReference type="ARBA" id="ARBA00023136"/>
    </source>
</evidence>
<feature type="domain" description="6-Cys" evidence="8">
    <location>
        <begin position="817"/>
        <end position="947"/>
    </location>
</feature>
<organism evidence="9 10">
    <name type="scientific">Babesia ovata</name>
    <dbReference type="NCBI Taxonomy" id="189622"/>
    <lineage>
        <taxon>Eukaryota</taxon>
        <taxon>Sar</taxon>
        <taxon>Alveolata</taxon>
        <taxon>Apicomplexa</taxon>
        <taxon>Aconoidasida</taxon>
        <taxon>Piroplasmida</taxon>
        <taxon>Babesiidae</taxon>
        <taxon>Babesia</taxon>
    </lineage>
</organism>
<gene>
    <name evidence="9" type="ORF">BOVATA_005770</name>
</gene>
<dbReference type="GeneID" id="39872854"/>
<dbReference type="RefSeq" id="XP_028865327.1">
    <property type="nucleotide sequence ID" value="XM_029009494.1"/>
</dbReference>
<sequence>MRCDFGEPDELLISNALVMCHMDIDDFSSAIVVCPRRVDNVEYILHPRPTSDGNAHLNTYVSDEGVYRAVSLSDVFVTESPVSFASVESDQMQNILHIELPTEELFAITERRWIFICGPRNLNLSDALQRQLDHINGAIQIQDFPWTPVTPLSQEISKIGHGLGVFVLYGERMYLRLQGCGSHPSPLFAPGNEVIIDPVTATRSCVADPMSESRIGFLCEGRIEPEDCMRSLIDSNGEVVATPEPHLYWGFGDHRPWVAAKYFEKFALPPFSGECKCVDSETGQVKARIEIRSKTEYICDIASKVFRDRYHPIRGPWCSVVLHPGSTLTIMFPIEFLDSSSEETIDMDVYEASPSGPLSQEPPRYLFKTEFLPKDLTTLRQLSTPYDVYIYEEVLYQRVIAGDALELDVSQMHHGEVKLTYYEDKPLALRRGSNSFFYHWILEAINNYVFDGIRAAVNISLAFTHYYDIVGCDRGPQHVFDPDMSKDHCSVKSMGNGIGDIYECSYHITWDGWQVGIYCRPDEELLPNNCESTGYDLSSNKVMQLPESVRNATTYPIRGFHVFDLYSNGDTPLNYACVCVDQRGYEKSKLILKYTTDDFHTYKVHRAERPHRSLLHMLLPWREVGLSIDGLTSPESLTIHYVPQSTITIEVGRTLLLHCENGLDAFQILNEPLNVHANPGRETLRWLPDNPEEFYYTVFHTPNGPELIRQKYEDSMAMSDGALDVYYTEHSSIPGYLKLEISSHRGSIIISKDPLHKRFVPMTFVCGKSPQPSDLSIMTGDGSTSGTSAQPTSHIRRMYIAYTWHVVEVDIETTDPYMQGCGVTYSSDVLFKPETPQLYDADGQLQLGCKIDLQAAKETAFYCPAPYVLDPPNCFSQVYVDGVVKNMRELSKSLVSSRSNHFVILRLYSSLIGPEETLRQAPPLECRCVTVKGIILSTIQIENYYAK</sequence>
<protein>
    <recommendedName>
        <fullName evidence="8">6-Cys domain-containing protein</fullName>
    </recommendedName>
</protein>
<dbReference type="InterPro" id="IPR038160">
    <property type="entry name" value="6_CYS_dom_sf"/>
</dbReference>
<dbReference type="GO" id="GO:0005886">
    <property type="term" value="C:plasma membrane"/>
    <property type="evidence" value="ECO:0007669"/>
    <property type="project" value="UniProtKB-SubCell"/>
</dbReference>
<dbReference type="VEuPathDB" id="PiroplasmaDB:BOVATA_005770"/>
<evidence type="ECO:0000256" key="7">
    <source>
        <dbReference type="ARBA" id="ARBA00023180"/>
    </source>
</evidence>
<evidence type="ECO:0000256" key="4">
    <source>
        <dbReference type="ARBA" id="ARBA00022729"/>
    </source>
</evidence>
<evidence type="ECO:0000256" key="6">
    <source>
        <dbReference type="ARBA" id="ARBA00023157"/>
    </source>
</evidence>
<comment type="subcellular location">
    <subcellularLocation>
        <location evidence="1">Cell membrane</location>
    </subcellularLocation>
    <subcellularLocation>
        <location evidence="2">Cell surface</location>
    </subcellularLocation>
</comment>
<accession>A0A2H6K7X0</accession>
<dbReference type="PROSITE" id="PS51701">
    <property type="entry name" value="6_CYS"/>
    <property type="match status" value="1"/>
</dbReference>
<dbReference type="Proteomes" id="UP000236319">
    <property type="component" value="Unassembled WGS sequence"/>
</dbReference>
<reference evidence="9 10" key="1">
    <citation type="journal article" date="2017" name="BMC Genomics">
        <title>Whole-genome assembly of Babesia ovata and comparative genomics between closely related pathogens.</title>
        <authorList>
            <person name="Yamagishi J."/>
            <person name="Asada M."/>
            <person name="Hakimi H."/>
            <person name="Tanaka T.Q."/>
            <person name="Sugimoto C."/>
            <person name="Kawazu S."/>
        </authorList>
    </citation>
    <scope>NUCLEOTIDE SEQUENCE [LARGE SCALE GENOMIC DNA]</scope>
    <source>
        <strain evidence="9 10">Miyake</strain>
    </source>
</reference>
<dbReference type="OrthoDB" id="365660at2759"/>
<dbReference type="EMBL" id="BDSA01000001">
    <property type="protein sequence ID" value="GBE59084.1"/>
    <property type="molecule type" value="Genomic_DNA"/>
</dbReference>
<name>A0A2H6K7X0_9APIC</name>
<dbReference type="InterPro" id="IPR010884">
    <property type="entry name" value="6_CYS_dom"/>
</dbReference>
<evidence type="ECO:0000256" key="3">
    <source>
        <dbReference type="ARBA" id="ARBA00022475"/>
    </source>
</evidence>
<evidence type="ECO:0000259" key="8">
    <source>
        <dbReference type="PROSITE" id="PS51701"/>
    </source>
</evidence>
<dbReference type="GO" id="GO:0009986">
    <property type="term" value="C:cell surface"/>
    <property type="evidence" value="ECO:0007669"/>
    <property type="project" value="UniProtKB-SubCell"/>
</dbReference>
<evidence type="ECO:0000313" key="9">
    <source>
        <dbReference type="EMBL" id="GBE59084.1"/>
    </source>
</evidence>
<dbReference type="AlphaFoldDB" id="A0A2H6K7X0"/>
<dbReference type="Gene3D" id="2.60.40.2860">
    <property type="match status" value="1"/>
</dbReference>
<comment type="caution">
    <text evidence="9">The sequence shown here is derived from an EMBL/GenBank/DDBJ whole genome shotgun (WGS) entry which is preliminary data.</text>
</comment>
<evidence type="ECO:0000256" key="2">
    <source>
        <dbReference type="ARBA" id="ARBA00004241"/>
    </source>
</evidence>
<keyword evidence="7" id="KW-0325">Glycoprotein</keyword>
<keyword evidence="4" id="KW-0732">Signal</keyword>
<keyword evidence="3" id="KW-1003">Cell membrane</keyword>
<keyword evidence="10" id="KW-1185">Reference proteome</keyword>